<dbReference type="Proteomes" id="UP000266841">
    <property type="component" value="Unassembled WGS sequence"/>
</dbReference>
<dbReference type="EMBL" id="AGNL01001257">
    <property type="protein sequence ID" value="EJK77141.1"/>
    <property type="molecule type" value="Genomic_DNA"/>
</dbReference>
<proteinExistence type="predicted"/>
<organism evidence="1 2">
    <name type="scientific">Thalassiosira oceanica</name>
    <name type="common">Marine diatom</name>
    <dbReference type="NCBI Taxonomy" id="159749"/>
    <lineage>
        <taxon>Eukaryota</taxon>
        <taxon>Sar</taxon>
        <taxon>Stramenopiles</taxon>
        <taxon>Ochrophyta</taxon>
        <taxon>Bacillariophyta</taxon>
        <taxon>Coscinodiscophyceae</taxon>
        <taxon>Thalassiosirophycidae</taxon>
        <taxon>Thalassiosirales</taxon>
        <taxon>Thalassiosiraceae</taxon>
        <taxon>Thalassiosira</taxon>
    </lineage>
</organism>
<evidence type="ECO:0000313" key="2">
    <source>
        <dbReference type="Proteomes" id="UP000266841"/>
    </source>
</evidence>
<reference evidence="1 2" key="1">
    <citation type="journal article" date="2012" name="Genome Biol.">
        <title>Genome and low-iron response of an oceanic diatom adapted to chronic iron limitation.</title>
        <authorList>
            <person name="Lommer M."/>
            <person name="Specht M."/>
            <person name="Roy A.S."/>
            <person name="Kraemer L."/>
            <person name="Andreson R."/>
            <person name="Gutowska M.A."/>
            <person name="Wolf J."/>
            <person name="Bergner S.V."/>
            <person name="Schilhabel M.B."/>
            <person name="Klostermeier U.C."/>
            <person name="Beiko R.G."/>
            <person name="Rosenstiel P."/>
            <person name="Hippler M."/>
            <person name="Laroche J."/>
        </authorList>
    </citation>
    <scope>NUCLEOTIDE SEQUENCE [LARGE SCALE GENOMIC DNA]</scope>
    <source>
        <strain evidence="1 2">CCMP1005</strain>
    </source>
</reference>
<evidence type="ECO:0000313" key="1">
    <source>
        <dbReference type="EMBL" id="EJK77141.1"/>
    </source>
</evidence>
<protein>
    <submittedName>
        <fullName evidence="1">Uncharacterized protein</fullName>
    </submittedName>
</protein>
<gene>
    <name evidence="1" type="ORF">THAOC_01048</name>
</gene>
<name>K0TNH8_THAOC</name>
<keyword evidence="2" id="KW-1185">Reference proteome</keyword>
<comment type="caution">
    <text evidence="1">The sequence shown here is derived from an EMBL/GenBank/DDBJ whole genome shotgun (WGS) entry which is preliminary data.</text>
</comment>
<dbReference type="AlphaFoldDB" id="K0TNH8"/>
<sequence>MRDNSVSLYGEQVLFRLPIDRATLDVRTIGSGGQLLTLAPTNNPTASNRPTTSKIPTKIPTLREYPTLWPINYPTNKAEPTLRPTNYPTNKAVNVPNGPTKGGRCNYGFNVQCEPDFTAITTLQIKVVDTNGSQQEVYRARVVFYFGLGMEVRGPFFSAN</sequence>
<accession>K0TNH8</accession>